<dbReference type="Pfam" id="PF00596">
    <property type="entry name" value="Aldolase_II"/>
    <property type="match status" value="1"/>
</dbReference>
<keyword evidence="2" id="KW-0560">Oxidoreductase</keyword>
<evidence type="ECO:0000313" key="5">
    <source>
        <dbReference type="Proteomes" id="UP000070371"/>
    </source>
</evidence>
<sequence length="700" mass="76348">MTKSTDLQRLENKWDAERSAKMTEPEKLLYRSNLLGSDKRITNYGGGNTSAKVMQKDPLTGDMTEVLWVKGSGGDVGSIKMDGFSTLYMEKLNALRGIYRGVEFEDEMVGLLPHCTFNLNPRAASIDTPLHAYVPAKHVDHMHPDAIIAIAAAKDSKALTQKVFGDSIGWLPWKKPGYELGLWLSDFCAKNPDAKGVVLESHGLFTWADDAQDCYDLTLEIIQAAMDWFAMETADKAAFGGEKHRRLKADQRRATAARLMPAIRGMVSGQQHMVGHFTDNDAVLEFVNANDMERLAALGTSCPDHFLRTKICPLVVDFDPANPDIDKTLAGLEAAVTEYREGYKAYYERCKHAISPALRDPNAVVYLVPGVGMITFAKDKATARISGEFYVNAINVMRGADAVSEYQGLPEQEAFDIEYWLLEEAKLQRMPKPKSLAGRVALVTGGAGGIGSATAERYLREGACVMLADIDDAALAETAEILTERYSKDVVRTVNMNVTEEAAVIDAYSTVAAEFGGVDILVSNAGIASSAPIEETTLELWNKNMSILSTGYFLVSREAFNVFNVQKMGGAIVFVASKNGLAASPNASAYCTAKASEIHLARCLALEGAPSGIRVNVVNPDAVLKGSKIWQGDWLDQRADTYGTDKSGLEEMYRERSMLKRSVLPEDIAEAAYFLASDLSSKSTGNIINVDAGNVQAFTR</sequence>
<dbReference type="InterPro" id="IPR036409">
    <property type="entry name" value="Aldolase_II/adducin_N_sf"/>
</dbReference>
<comment type="similarity">
    <text evidence="1">Belongs to the short-chain dehydrogenases/reductases (SDR) family.</text>
</comment>
<evidence type="ECO:0000259" key="3">
    <source>
        <dbReference type="SMART" id="SM01007"/>
    </source>
</evidence>
<dbReference type="PANTHER" id="PTHR43669">
    <property type="entry name" value="5-KETO-D-GLUCONATE 5-REDUCTASE"/>
    <property type="match status" value="1"/>
</dbReference>
<reference evidence="4 5" key="1">
    <citation type="submission" date="2016-02" db="EMBL/GenBank/DDBJ databases">
        <title>Complete genome sequence of Halocynthiibacter arcticus PAMC 20958t from arctic marine sediment.</title>
        <authorList>
            <person name="Lee Y.M."/>
            <person name="Baek K."/>
            <person name="Lee H.K."/>
            <person name="Shin S.C."/>
        </authorList>
    </citation>
    <scope>NUCLEOTIDE SEQUENCE [LARGE SCALE GENOMIC DNA]</scope>
    <source>
        <strain evidence="4">PAMC 20958</strain>
    </source>
</reference>
<dbReference type="Pfam" id="PF13561">
    <property type="entry name" value="adh_short_C2"/>
    <property type="match status" value="1"/>
</dbReference>
<dbReference type="Gene3D" id="3.40.225.10">
    <property type="entry name" value="Class II aldolase/adducin N-terminal domain"/>
    <property type="match status" value="1"/>
</dbReference>
<dbReference type="FunFam" id="3.40.50.720:FF:000084">
    <property type="entry name" value="Short-chain dehydrogenase reductase"/>
    <property type="match status" value="1"/>
</dbReference>
<protein>
    <submittedName>
        <fullName evidence="4">Short-chain dehydrogenase</fullName>
    </submittedName>
</protein>
<dbReference type="SUPFAM" id="SSF53639">
    <property type="entry name" value="AraD/HMP-PK domain-like"/>
    <property type="match status" value="1"/>
</dbReference>
<evidence type="ECO:0000313" key="4">
    <source>
        <dbReference type="EMBL" id="AML50158.1"/>
    </source>
</evidence>
<dbReference type="Proteomes" id="UP000070371">
    <property type="component" value="Chromosome"/>
</dbReference>
<evidence type="ECO:0000256" key="2">
    <source>
        <dbReference type="ARBA" id="ARBA00023002"/>
    </source>
</evidence>
<dbReference type="SUPFAM" id="SSF51735">
    <property type="entry name" value="NAD(P)-binding Rossmann-fold domains"/>
    <property type="match status" value="1"/>
</dbReference>
<dbReference type="OrthoDB" id="9774430at2"/>
<dbReference type="InterPro" id="IPR002347">
    <property type="entry name" value="SDR_fam"/>
</dbReference>
<dbReference type="EMBL" id="CP014327">
    <property type="protein sequence ID" value="AML50158.1"/>
    <property type="molecule type" value="Genomic_DNA"/>
</dbReference>
<feature type="domain" description="Class II aldolase/adducin N-terminal" evidence="3">
    <location>
        <begin position="27"/>
        <end position="229"/>
    </location>
</feature>
<keyword evidence="5" id="KW-1185">Reference proteome</keyword>
<dbReference type="GO" id="GO:0016491">
    <property type="term" value="F:oxidoreductase activity"/>
    <property type="evidence" value="ECO:0007669"/>
    <property type="project" value="UniProtKB-KW"/>
</dbReference>
<proteinExistence type="inferred from homology"/>
<dbReference type="NCBIfam" id="NF006189">
    <property type="entry name" value="PRK08324.1-3"/>
    <property type="match status" value="1"/>
</dbReference>
<dbReference type="STRING" id="1579316.RC74_01745"/>
<dbReference type="PANTHER" id="PTHR43669:SF8">
    <property type="entry name" value="SHORT-CHAIN TYPE DEHYDROGENASE_REDUCTASE-RELATED"/>
    <property type="match status" value="1"/>
</dbReference>
<evidence type="ECO:0000256" key="1">
    <source>
        <dbReference type="ARBA" id="ARBA00006484"/>
    </source>
</evidence>
<dbReference type="PRINTS" id="PR00081">
    <property type="entry name" value="GDHRDH"/>
</dbReference>
<dbReference type="RefSeq" id="WP_039004495.1">
    <property type="nucleotide sequence ID" value="NZ_CP014327.1"/>
</dbReference>
<dbReference type="AlphaFoldDB" id="A0A126UVR0"/>
<dbReference type="CDD" id="cd08943">
    <property type="entry name" value="R1PA_ADH_SDR_c"/>
    <property type="match status" value="1"/>
</dbReference>
<dbReference type="KEGG" id="hat:RC74_01745"/>
<dbReference type="InterPro" id="IPR013454">
    <property type="entry name" value="Bifunc_RhaD/ADH"/>
</dbReference>
<dbReference type="NCBIfam" id="TIGR02632">
    <property type="entry name" value="RhaD_aldol-ADH"/>
    <property type="match status" value="1"/>
</dbReference>
<gene>
    <name evidence="4" type="ORF">RC74_01745</name>
</gene>
<organism evidence="4 5">
    <name type="scientific">Falsihalocynthiibacter arcticus</name>
    <dbReference type="NCBI Taxonomy" id="1579316"/>
    <lineage>
        <taxon>Bacteria</taxon>
        <taxon>Pseudomonadati</taxon>
        <taxon>Pseudomonadota</taxon>
        <taxon>Alphaproteobacteria</taxon>
        <taxon>Rhodobacterales</taxon>
        <taxon>Roseobacteraceae</taxon>
        <taxon>Falsihalocynthiibacter</taxon>
    </lineage>
</organism>
<dbReference type="InterPro" id="IPR036291">
    <property type="entry name" value="NAD(P)-bd_dom_sf"/>
</dbReference>
<accession>A0A126UVR0</accession>
<dbReference type="PRINTS" id="PR00080">
    <property type="entry name" value="SDRFAMILY"/>
</dbReference>
<dbReference type="SMART" id="SM01007">
    <property type="entry name" value="Aldolase_II"/>
    <property type="match status" value="1"/>
</dbReference>
<dbReference type="Gene3D" id="3.40.50.720">
    <property type="entry name" value="NAD(P)-binding Rossmann-like Domain"/>
    <property type="match status" value="1"/>
</dbReference>
<dbReference type="InterPro" id="IPR001303">
    <property type="entry name" value="Aldolase_II/adducin_N"/>
</dbReference>
<name>A0A126UVR0_9RHOB</name>